<dbReference type="EMBL" id="CP021417">
    <property type="protein sequence ID" value="ARU46674.1"/>
    <property type="molecule type" value="Genomic_DNA"/>
</dbReference>
<dbReference type="PROSITE" id="PS51729">
    <property type="entry name" value="GNAT_YJDJ"/>
    <property type="match status" value="1"/>
</dbReference>
<dbReference type="GeneID" id="75008495"/>
<name>A0A7Y4UPN4_9CORY</name>
<gene>
    <name evidence="1" type="ORF">CBE74_09645</name>
</gene>
<evidence type="ECO:0000313" key="2">
    <source>
        <dbReference type="Proteomes" id="UP000195652"/>
    </source>
</evidence>
<evidence type="ECO:0000313" key="1">
    <source>
        <dbReference type="EMBL" id="ARU46674.1"/>
    </source>
</evidence>
<dbReference type="PANTHER" id="PTHR31435">
    <property type="entry name" value="PROTEIN NATD1"/>
    <property type="match status" value="1"/>
</dbReference>
<organism evidence="1 2">
    <name type="scientific">Corynebacterium silvaticum</name>
    <dbReference type="NCBI Taxonomy" id="2320431"/>
    <lineage>
        <taxon>Bacteria</taxon>
        <taxon>Bacillati</taxon>
        <taxon>Actinomycetota</taxon>
        <taxon>Actinomycetes</taxon>
        <taxon>Mycobacteriales</taxon>
        <taxon>Corynebacteriaceae</taxon>
        <taxon>Corynebacterium</taxon>
    </lineage>
</organism>
<proteinExistence type="predicted"/>
<sequence length="98" mass="10804">MTQNSHNIIAVEHEPEQSRFVVYKDGKPGGFASYVERGQSRDFNHTVVDSAFRGQGLSKPLIMQALESSHADGFSIVPTCSAVEGFIAKNPEYQDFVV</sequence>
<dbReference type="CDD" id="cd04301">
    <property type="entry name" value="NAT_SF"/>
    <property type="match status" value="1"/>
</dbReference>
<dbReference type="Pfam" id="PF14542">
    <property type="entry name" value="Acetyltransf_CG"/>
    <property type="match status" value="1"/>
</dbReference>
<reference evidence="1 2" key="3">
    <citation type="journal article" date="2020" name="Int. J. Syst. Evol. Microbiol.">
        <title>Corynebacterium silvaticum sp. nov., a unique group of NTTB corynebacteria in wild boar and roe deer.</title>
        <authorList>
            <person name="Dangel A."/>
            <person name="Berger A."/>
            <person name="Rau J."/>
            <person name="Eisenberg T."/>
            <person name="Kampfer P."/>
            <person name="Margos G."/>
            <person name="Contzen M."/>
            <person name="Busse H.J."/>
            <person name="Konrad R."/>
            <person name="Peters M."/>
            <person name="Sting R."/>
            <person name="Sing A."/>
        </authorList>
    </citation>
    <scope>NUCLEOTIDE SEQUENCE [LARGE SCALE GENOMIC DNA]</scope>
    <source>
        <strain evidence="1 2">PO100/5</strain>
    </source>
</reference>
<dbReference type="InterPro" id="IPR031165">
    <property type="entry name" value="GNAT_YJDJ"/>
</dbReference>
<dbReference type="AlphaFoldDB" id="A0A7Y4UPN4"/>
<dbReference type="SUPFAM" id="SSF55729">
    <property type="entry name" value="Acyl-CoA N-acyltransferases (Nat)"/>
    <property type="match status" value="1"/>
</dbReference>
<dbReference type="RefSeq" id="WP_087454466.1">
    <property type="nucleotide sequence ID" value="NZ_CP021417.2"/>
</dbReference>
<reference evidence="1 2" key="2">
    <citation type="journal article" date="2020" name="Antonie Van Leeuwenhoek">
        <title>Phylogenomic characterisation of a novel corynebacterial species pathogenic to animals.</title>
        <authorList>
            <person name="Moller J."/>
            <person name="Musella L."/>
            <person name="Melnikov V."/>
            <person name="Geissdorfer W."/>
            <person name="Burkovski A."/>
            <person name="Sangal V."/>
        </authorList>
    </citation>
    <scope>NUCLEOTIDE SEQUENCE [LARGE SCALE GENOMIC DNA]</scope>
    <source>
        <strain evidence="1 2">PO100/5</strain>
    </source>
</reference>
<dbReference type="Proteomes" id="UP000195652">
    <property type="component" value="Chromosome"/>
</dbReference>
<keyword evidence="2" id="KW-1185">Reference proteome</keyword>
<dbReference type="PANTHER" id="PTHR31435:SF10">
    <property type="entry name" value="BSR4717 PROTEIN"/>
    <property type="match status" value="1"/>
</dbReference>
<dbReference type="KEGG" id="csil:CBE74_09645"/>
<protein>
    <submittedName>
        <fullName evidence="1">GNAT family N-acetyltransferase</fullName>
    </submittedName>
</protein>
<dbReference type="Gene3D" id="3.40.630.30">
    <property type="match status" value="1"/>
</dbReference>
<dbReference type="InterPro" id="IPR016181">
    <property type="entry name" value="Acyl_CoA_acyltransferase"/>
</dbReference>
<reference evidence="1 2" key="1">
    <citation type="journal article" date="2014" name="BMC Vet. Res.">
        <title>First report of Corynebacterium pseudotuberculosis from caseous lymphadenitis lesions in Black Alentejano pig (Sus scrofa domesticus).</title>
        <authorList>
            <person name="Oliveira M."/>
            <person name="Barroco C."/>
            <person name="Mottola C."/>
            <person name="Santos R."/>
            <person name="Lemsaddek A."/>
            <person name="Tavares L."/>
            <person name="Semedo-Lemsaddek T."/>
        </authorList>
    </citation>
    <scope>NUCLEOTIDE SEQUENCE [LARGE SCALE GENOMIC DNA]</scope>
    <source>
        <strain evidence="1 2">PO100/5</strain>
    </source>
</reference>
<accession>A0A7Y4UPN4</accession>
<dbReference type="InterPro" id="IPR045057">
    <property type="entry name" value="Gcn5-rel_NAT"/>
</dbReference>
<reference evidence="1 2" key="4">
    <citation type="journal article" date="2020" name="PLoS ONE">
        <title>Taxonomic classification of strain PO100/5 shows a broader geographic distribution and genetic markers of the recently described Corynebacterium silvaticum.</title>
        <authorList>
            <person name="Viana M.V.C."/>
            <person name="Profeta R."/>
            <person name="da Silva A.L."/>
            <person name="Hurtado R."/>
            <person name="Cerqueira J.C."/>
            <person name="Ribeiro B.F.S."/>
            <person name="Almeida M.O."/>
            <person name="Morais-Rodrigues F."/>
            <person name="Soares S.C."/>
            <person name="Oliveira M."/>
            <person name="Tavares L."/>
            <person name="Figueiredo H."/>
            <person name="Wattam A.R."/>
            <person name="Barh D."/>
            <person name="Ghosh P."/>
            <person name="Silva A."/>
            <person name="Azevedo V."/>
        </authorList>
    </citation>
    <scope>NUCLEOTIDE SEQUENCE [LARGE SCALE GENOMIC DNA]</scope>
    <source>
        <strain evidence="1 2">PO100/5</strain>
    </source>
</reference>